<dbReference type="PANTHER" id="PTHR21599">
    <property type="entry name" value="GLYCERATE KINASE"/>
    <property type="match status" value="1"/>
</dbReference>
<evidence type="ECO:0000256" key="2">
    <source>
        <dbReference type="ARBA" id="ARBA00022679"/>
    </source>
</evidence>
<dbReference type="SUPFAM" id="SSF110738">
    <property type="entry name" value="Glycerate kinase I"/>
    <property type="match status" value="1"/>
</dbReference>
<evidence type="ECO:0000256" key="3">
    <source>
        <dbReference type="ARBA" id="ARBA00022777"/>
    </source>
</evidence>
<evidence type="ECO:0000256" key="4">
    <source>
        <dbReference type="PIRNR" id="PIRNR006078"/>
    </source>
</evidence>
<name>A0ABY4CT00_9BACL</name>
<keyword evidence="2 4" id="KW-0808">Transferase</keyword>
<organism evidence="5 6">
    <name type="scientific">Fodinisporobacter ferrooxydans</name>
    <dbReference type="NCBI Taxonomy" id="2901836"/>
    <lineage>
        <taxon>Bacteria</taxon>
        <taxon>Bacillati</taxon>
        <taxon>Bacillota</taxon>
        <taxon>Bacilli</taxon>
        <taxon>Bacillales</taxon>
        <taxon>Alicyclobacillaceae</taxon>
        <taxon>Fodinisporobacter</taxon>
    </lineage>
</organism>
<evidence type="ECO:0000313" key="5">
    <source>
        <dbReference type="EMBL" id="UOF91005.1"/>
    </source>
</evidence>
<sequence length="379" mass="39828">MKYLIAPDSYKGSLSALQVAQAMKRGVLKVDPHAIVNLLPMADGGEGTVEALVEAVKGEMIHCQVTGPLGEPVSAFYGLFPEGKTAIIEMAAASGLPLVPKELRDPMLTTTFGTGELIRQTLDRGCTRLIIGIGGSATNDGGIGMAQALGYHFIDQNGEEIPFGGGSLYKIQTIDVKNRDPRLENVQVIVACDVDTVLCGERGASAVFAPQKGATSKIVGLLDQGLAHLADKIKETLEMDVISMPGGGAAGGLGAGLVAFLGATLKSGIEIVMDECGFDQFAQDADLVLTGEGNTDLQTVMGKTPVGVAKRAKQFQRPVICLSGGLGDGYQEIYQHGIDAAFSIMPRPGTIEEAFEFGAIWIEEMVESVVRIFSINVGK</sequence>
<dbReference type="Gene3D" id="3.40.50.10350">
    <property type="entry name" value="Glycerate kinase, domain 1"/>
    <property type="match status" value="1"/>
</dbReference>
<gene>
    <name evidence="5" type="ORF">LSG31_01615</name>
</gene>
<dbReference type="PIRSF" id="PIRSF006078">
    <property type="entry name" value="GlxK"/>
    <property type="match status" value="1"/>
</dbReference>
<dbReference type="GO" id="GO:0016301">
    <property type="term" value="F:kinase activity"/>
    <property type="evidence" value="ECO:0007669"/>
    <property type="project" value="UniProtKB-KW"/>
</dbReference>
<comment type="similarity">
    <text evidence="1 4">Belongs to the glycerate kinase type-1 family.</text>
</comment>
<evidence type="ECO:0000313" key="6">
    <source>
        <dbReference type="Proteomes" id="UP000830167"/>
    </source>
</evidence>
<dbReference type="Proteomes" id="UP000830167">
    <property type="component" value="Chromosome"/>
</dbReference>
<dbReference type="InterPro" id="IPR018197">
    <property type="entry name" value="Glycerate_kinase_RE-like"/>
</dbReference>
<keyword evidence="6" id="KW-1185">Reference proteome</keyword>
<keyword evidence="3 4" id="KW-0418">Kinase</keyword>
<accession>A0ABY4CT00</accession>
<proteinExistence type="inferred from homology"/>
<reference evidence="5" key="1">
    <citation type="submission" date="2021-12" db="EMBL/GenBank/DDBJ databases">
        <title>Alicyclobacillaceae gen. nov., sp. nov., isolated from chalcocite enrichment system.</title>
        <authorList>
            <person name="Jiang Z."/>
        </authorList>
    </citation>
    <scope>NUCLEOTIDE SEQUENCE</scope>
    <source>
        <strain evidence="5">MYW30-H2</strain>
    </source>
</reference>
<dbReference type="Pfam" id="PF02595">
    <property type="entry name" value="Gly_kinase"/>
    <property type="match status" value="1"/>
</dbReference>
<dbReference type="PANTHER" id="PTHR21599:SF0">
    <property type="entry name" value="GLYCERATE KINASE"/>
    <property type="match status" value="1"/>
</dbReference>
<dbReference type="InterPro" id="IPR004381">
    <property type="entry name" value="Glycerate_kinase"/>
</dbReference>
<dbReference type="Gene3D" id="3.90.1510.10">
    <property type="entry name" value="Glycerate kinase, domain 2"/>
    <property type="match status" value="1"/>
</dbReference>
<protein>
    <submittedName>
        <fullName evidence="5">Glycerate kinase</fullName>
    </submittedName>
</protein>
<dbReference type="EMBL" id="CP089291">
    <property type="protein sequence ID" value="UOF91005.1"/>
    <property type="molecule type" value="Genomic_DNA"/>
</dbReference>
<dbReference type="InterPro" id="IPR018193">
    <property type="entry name" value="Glyc_kinase_flavodox-like_fold"/>
</dbReference>
<dbReference type="RefSeq" id="WP_347437698.1">
    <property type="nucleotide sequence ID" value="NZ_CP089291.1"/>
</dbReference>
<evidence type="ECO:0000256" key="1">
    <source>
        <dbReference type="ARBA" id="ARBA00006284"/>
    </source>
</evidence>
<dbReference type="InterPro" id="IPR036129">
    <property type="entry name" value="Glycerate_kinase_sf"/>
</dbReference>
<dbReference type="NCBIfam" id="TIGR00045">
    <property type="entry name" value="glycerate kinase"/>
    <property type="match status" value="1"/>
</dbReference>